<accession>A0ABT1W3N2</accession>
<dbReference type="Pfam" id="PF17863">
    <property type="entry name" value="AAA_lid_2"/>
    <property type="match status" value="1"/>
</dbReference>
<dbReference type="PANTHER" id="PTHR43473:SF2">
    <property type="entry name" value="MAGNESIUM-CHELATASE SUBUNIT CHLD, CHLOROPLASTIC"/>
    <property type="match status" value="1"/>
</dbReference>
<name>A0ABT1W3N2_9PROT</name>
<dbReference type="SMART" id="SM00327">
    <property type="entry name" value="VWA"/>
    <property type="match status" value="1"/>
</dbReference>
<dbReference type="Pfam" id="PF13519">
    <property type="entry name" value="VWA_2"/>
    <property type="match status" value="1"/>
</dbReference>
<reference evidence="3 4" key="1">
    <citation type="submission" date="2022-06" db="EMBL/GenBank/DDBJ databases">
        <title>Endosaccharibacter gen. nov., sp. nov., endophytic bacteria isolated from sugarcane.</title>
        <authorList>
            <person name="Pitiwittayakul N."/>
            <person name="Yukphan P."/>
            <person name="Charoenyingcharoen P."/>
            <person name="Tanasupawat S."/>
        </authorList>
    </citation>
    <scope>NUCLEOTIDE SEQUENCE [LARGE SCALE GENOMIC DNA]</scope>
    <source>
        <strain evidence="3 4">KSS8</strain>
    </source>
</reference>
<dbReference type="Gene3D" id="1.10.8.80">
    <property type="entry name" value="Magnesium chelatase subunit I, C-Terminal domain"/>
    <property type="match status" value="1"/>
</dbReference>
<proteinExistence type="predicted"/>
<dbReference type="RefSeq" id="WP_422862940.1">
    <property type="nucleotide sequence ID" value="NZ_JAMSKV010000002.1"/>
</dbReference>
<feature type="domain" description="VWFA" evidence="2">
    <location>
        <begin position="421"/>
        <end position="564"/>
    </location>
</feature>
<evidence type="ECO:0000256" key="1">
    <source>
        <dbReference type="SAM" id="MobiDB-lite"/>
    </source>
</evidence>
<evidence type="ECO:0000313" key="4">
    <source>
        <dbReference type="Proteomes" id="UP001524587"/>
    </source>
</evidence>
<protein>
    <submittedName>
        <fullName evidence="3">VWA domain-containing protein</fullName>
    </submittedName>
</protein>
<keyword evidence="4" id="KW-1185">Reference proteome</keyword>
<dbReference type="InterPro" id="IPR036465">
    <property type="entry name" value="vWFA_dom_sf"/>
</dbReference>
<sequence>MIEPDAPLAAWPDGTLVAAILAVSPGGLAVRCRLAPGTARDSWLSLLQAGLLPNQPVRRAPAALDDDRLLGGLDLSASLAARRRVARAGLLDEAAGGVLVLSAPERLPPHALAHLAALLDDPGTEPPPAGLVLLDETVPDDPPLSAMLADRLAFTVGDLPPMRGADPLAPPSPFPLPPGYAARLQRARTKLPFVAMPLDLPEAFCAAASAAGIVSLRAPVLALRVARIVAALEDAGAVTPDHAAIAARLVLAPRAAMAPPEPAASEAPPGNVPEDRPDAEAGSIPPESSMDDKTDPTAGASDSADTDQAAGTDLAGTVLAALRTSLPTDLLDRLRPQGGIAARAAEGRSEAARTVRARPARRGRPIGARPGDPSRGRLDVLATLRAALPWQSLRGDRADARIQLRRADLHVTRFAPRLRMVTIFLVDASGSAARARLAEAKGSVSVLLAECYADRDQVALVACRNRAAEVLLPPTGSVVRARRTLDSLPGGGGTPLAAGIEAALALAHRIRREGGTPRLVLFTDGRANVARDGTADRDRAMRDALSAATLLRAAALPSLLVEISARPGPAAPALAQALGARLLLLPRNEPETVARAAASLGCPSAAPRGVAR</sequence>
<feature type="region of interest" description="Disordered" evidence="1">
    <location>
        <begin position="259"/>
        <end position="309"/>
    </location>
</feature>
<dbReference type="SUPFAM" id="SSF52540">
    <property type="entry name" value="P-loop containing nucleoside triphosphate hydrolases"/>
    <property type="match status" value="1"/>
</dbReference>
<feature type="compositionally biased region" description="Basic residues" evidence="1">
    <location>
        <begin position="355"/>
        <end position="364"/>
    </location>
</feature>
<organism evidence="3 4">
    <name type="scientific">Endosaccharibacter trunci</name>
    <dbReference type="NCBI Taxonomy" id="2812733"/>
    <lineage>
        <taxon>Bacteria</taxon>
        <taxon>Pseudomonadati</taxon>
        <taxon>Pseudomonadota</taxon>
        <taxon>Alphaproteobacteria</taxon>
        <taxon>Acetobacterales</taxon>
        <taxon>Acetobacteraceae</taxon>
        <taxon>Endosaccharibacter</taxon>
    </lineage>
</organism>
<feature type="region of interest" description="Disordered" evidence="1">
    <location>
        <begin position="342"/>
        <end position="374"/>
    </location>
</feature>
<feature type="compositionally biased region" description="Low complexity" evidence="1">
    <location>
        <begin position="259"/>
        <end position="269"/>
    </location>
</feature>
<dbReference type="PROSITE" id="PS50234">
    <property type="entry name" value="VWFA"/>
    <property type="match status" value="1"/>
</dbReference>
<evidence type="ECO:0000259" key="2">
    <source>
        <dbReference type="PROSITE" id="PS50234"/>
    </source>
</evidence>
<dbReference type="PANTHER" id="PTHR43473">
    <property type="entry name" value="MAGNESIUM-CHELATASE SUBUNIT CHLD, CHLOROPLASTIC"/>
    <property type="match status" value="1"/>
</dbReference>
<evidence type="ECO:0000313" key="3">
    <source>
        <dbReference type="EMBL" id="MCQ8277496.1"/>
    </source>
</evidence>
<dbReference type="SUPFAM" id="SSF53300">
    <property type="entry name" value="vWA-like"/>
    <property type="match status" value="1"/>
</dbReference>
<dbReference type="InterPro" id="IPR002035">
    <property type="entry name" value="VWF_A"/>
</dbReference>
<dbReference type="EMBL" id="JAMSKV010000002">
    <property type="protein sequence ID" value="MCQ8277496.1"/>
    <property type="molecule type" value="Genomic_DNA"/>
</dbReference>
<dbReference type="Gene3D" id="3.40.50.410">
    <property type="entry name" value="von Willebrand factor, type A domain"/>
    <property type="match status" value="1"/>
</dbReference>
<dbReference type="Gene3D" id="3.40.50.300">
    <property type="entry name" value="P-loop containing nucleotide triphosphate hydrolases"/>
    <property type="match status" value="1"/>
</dbReference>
<comment type="caution">
    <text evidence="3">The sequence shown here is derived from an EMBL/GenBank/DDBJ whole genome shotgun (WGS) entry which is preliminary data.</text>
</comment>
<gene>
    <name evidence="3" type="ORF">NFI95_03405</name>
</gene>
<dbReference type="InterPro" id="IPR027417">
    <property type="entry name" value="P-loop_NTPase"/>
</dbReference>
<dbReference type="Proteomes" id="UP001524587">
    <property type="component" value="Unassembled WGS sequence"/>
</dbReference>
<dbReference type="InterPro" id="IPR041628">
    <property type="entry name" value="ChlI/MoxR_AAA_lid"/>
</dbReference>